<dbReference type="Proteomes" id="UP001201273">
    <property type="component" value="Unassembled WGS sequence"/>
</dbReference>
<dbReference type="InterPro" id="IPR012910">
    <property type="entry name" value="Plug_dom"/>
</dbReference>
<evidence type="ECO:0000313" key="19">
    <source>
        <dbReference type="EMBL" id="MCE2593221.1"/>
    </source>
</evidence>
<feature type="domain" description="TonB-dependent receptor plug" evidence="18">
    <location>
        <begin position="56"/>
        <end position="153"/>
    </location>
</feature>
<dbReference type="InterPro" id="IPR037066">
    <property type="entry name" value="Plug_dom_sf"/>
</dbReference>
<evidence type="ECO:0000256" key="11">
    <source>
        <dbReference type="ARBA" id="ARBA00023136"/>
    </source>
</evidence>
<accession>A0ABS8W2Q0</accession>
<keyword evidence="20" id="KW-1185">Reference proteome</keyword>
<feature type="chain" id="PRO_5046151847" evidence="16">
    <location>
        <begin position="23"/>
        <end position="691"/>
    </location>
</feature>
<keyword evidence="5" id="KW-0410">Iron transport</keyword>
<evidence type="ECO:0000256" key="16">
    <source>
        <dbReference type="SAM" id="SignalP"/>
    </source>
</evidence>
<dbReference type="InterPro" id="IPR010105">
    <property type="entry name" value="TonB_sidphr_rcpt"/>
</dbReference>
<keyword evidence="13 14" id="KW-0998">Cell outer membrane</keyword>
<evidence type="ECO:0000313" key="20">
    <source>
        <dbReference type="Proteomes" id="UP001201273"/>
    </source>
</evidence>
<dbReference type="SUPFAM" id="SSF56935">
    <property type="entry name" value="Porins"/>
    <property type="match status" value="1"/>
</dbReference>
<dbReference type="CDD" id="cd01347">
    <property type="entry name" value="ligand_gated_channel"/>
    <property type="match status" value="1"/>
</dbReference>
<dbReference type="EMBL" id="JAIMJA010000001">
    <property type="protein sequence ID" value="MCE2593221.1"/>
    <property type="molecule type" value="Genomic_DNA"/>
</dbReference>
<keyword evidence="12 19" id="KW-0675">Receptor</keyword>
<comment type="subcellular location">
    <subcellularLocation>
        <location evidence="1 14">Cell outer membrane</location>
        <topology evidence="1 14">Multi-pass membrane protein</topology>
    </subcellularLocation>
</comment>
<dbReference type="Pfam" id="PF07715">
    <property type="entry name" value="Plug"/>
    <property type="match status" value="1"/>
</dbReference>
<evidence type="ECO:0000256" key="9">
    <source>
        <dbReference type="ARBA" id="ARBA00023065"/>
    </source>
</evidence>
<keyword evidence="7 16" id="KW-0732">Signal</keyword>
<feature type="signal peptide" evidence="16">
    <location>
        <begin position="1"/>
        <end position="22"/>
    </location>
</feature>
<dbReference type="PANTHER" id="PTHR32552">
    <property type="entry name" value="FERRICHROME IRON RECEPTOR-RELATED"/>
    <property type="match status" value="1"/>
</dbReference>
<evidence type="ECO:0000256" key="6">
    <source>
        <dbReference type="ARBA" id="ARBA00022692"/>
    </source>
</evidence>
<keyword evidence="9" id="KW-0406">Ion transport</keyword>
<protein>
    <submittedName>
        <fullName evidence="19">TonB-dependent siderophore receptor</fullName>
    </submittedName>
</protein>
<keyword evidence="11 14" id="KW-0472">Membrane</keyword>
<evidence type="ECO:0000256" key="8">
    <source>
        <dbReference type="ARBA" id="ARBA00023004"/>
    </source>
</evidence>
<evidence type="ECO:0000256" key="13">
    <source>
        <dbReference type="ARBA" id="ARBA00023237"/>
    </source>
</evidence>
<evidence type="ECO:0000256" key="3">
    <source>
        <dbReference type="ARBA" id="ARBA00022448"/>
    </source>
</evidence>
<evidence type="ECO:0000256" key="14">
    <source>
        <dbReference type="PROSITE-ProRule" id="PRU01360"/>
    </source>
</evidence>
<proteinExistence type="inferred from homology"/>
<feature type="domain" description="TonB-dependent receptor-like beta-barrel" evidence="17">
    <location>
        <begin position="236"/>
        <end position="661"/>
    </location>
</feature>
<dbReference type="RefSeq" id="WP_233050844.1">
    <property type="nucleotide sequence ID" value="NZ_JAIMJA010000001.1"/>
</dbReference>
<keyword evidence="3 14" id="KW-0813">Transport</keyword>
<dbReference type="InterPro" id="IPR039426">
    <property type="entry name" value="TonB-dep_rcpt-like"/>
</dbReference>
<organism evidence="19 20">
    <name type="scientific">Motilimonas cestriensis</name>
    <dbReference type="NCBI Taxonomy" id="2742685"/>
    <lineage>
        <taxon>Bacteria</taxon>
        <taxon>Pseudomonadati</taxon>
        <taxon>Pseudomonadota</taxon>
        <taxon>Gammaproteobacteria</taxon>
        <taxon>Alteromonadales</taxon>
        <taxon>Alteromonadales genera incertae sedis</taxon>
        <taxon>Motilimonas</taxon>
    </lineage>
</organism>
<evidence type="ECO:0000256" key="15">
    <source>
        <dbReference type="RuleBase" id="RU003357"/>
    </source>
</evidence>
<dbReference type="Gene3D" id="2.170.130.10">
    <property type="entry name" value="TonB-dependent receptor, plug domain"/>
    <property type="match status" value="1"/>
</dbReference>
<evidence type="ECO:0000256" key="7">
    <source>
        <dbReference type="ARBA" id="ARBA00022729"/>
    </source>
</evidence>
<comment type="caution">
    <text evidence="19">The sequence shown here is derived from an EMBL/GenBank/DDBJ whole genome shotgun (WGS) entry which is preliminary data.</text>
</comment>
<comment type="similarity">
    <text evidence="2 14 15">Belongs to the TonB-dependent receptor family.</text>
</comment>
<reference evidence="19 20" key="1">
    <citation type="journal article" date="2022" name="Environ. Microbiol. Rep.">
        <title>Eco-phylogenetic analyses reveal divergent evolution of vitamin B12 metabolism in the marine bacterial family 'Psychromonadaceae'.</title>
        <authorList>
            <person name="Jin X."/>
            <person name="Yang Y."/>
            <person name="Cao H."/>
            <person name="Gao B."/>
            <person name="Zhao Z."/>
        </authorList>
    </citation>
    <scope>NUCLEOTIDE SEQUENCE [LARGE SCALE GENOMIC DNA]</scope>
    <source>
        <strain evidence="19 20">MKS20</strain>
    </source>
</reference>
<evidence type="ECO:0000256" key="2">
    <source>
        <dbReference type="ARBA" id="ARBA00009810"/>
    </source>
</evidence>
<keyword evidence="8" id="KW-0408">Iron</keyword>
<dbReference type="InterPro" id="IPR000531">
    <property type="entry name" value="Beta-barrel_TonB"/>
</dbReference>
<evidence type="ECO:0000256" key="1">
    <source>
        <dbReference type="ARBA" id="ARBA00004571"/>
    </source>
</evidence>
<evidence type="ECO:0000256" key="10">
    <source>
        <dbReference type="ARBA" id="ARBA00023077"/>
    </source>
</evidence>
<evidence type="ECO:0000259" key="17">
    <source>
        <dbReference type="Pfam" id="PF00593"/>
    </source>
</evidence>
<evidence type="ECO:0000259" key="18">
    <source>
        <dbReference type="Pfam" id="PF07715"/>
    </source>
</evidence>
<sequence>MFAKSPLSLIIAAILTPSFVLAQTASNGDEAMVVVGQHSSYKVDTNSTSMRMETTQLETPGQVNVIDEQIIDEQRASTLGDVLENDASISAGGDSRNRERFSLRGFELSSSSSFLRDGKQHWSHYRQPIELLERVEVLKGPAGLLYGKSAPGGLVNMVSKKPTHDTLVNFSQDVGANNAFRSVLDVSGSLNQAQTLRGRTVLAKQSYDNWRRYTDGSTPSTERFVGGLFLDYDLSDKVLLSMHYDRTNDHGSVDSGAYIQDGKAVLGNKHIWDAQWSKIENDVENIGFDINAALSENWNLSVAYNHQDFERRDVESFSDAKSYDPATGQFKYRGYDRWDNWRFDTAYVDLTGHVTAMGMDHQLLVGANWLKYYYARQMQQIKGLTGTVGQPLPKPAGLNYQNGKKSDPTKTDSYGIYLQDLVTINQYWQVLAGVRFDREETKTDSFSNILPKAAVILHPQVNSSIYFTYSESFEPKSPIDNPRDVNNGMELDPIKGKLLELGTKWELLDNRLYLSGALFDISQENILISQDAPNGQIETTQAGEQVHRGMELAATGYISNALSLSASMMALDAEIKDKFDASINGNRPADVSELSGSLWARYSFEQGTDVNLGAIYQGARYGDEQNTYKKDAYTRFDLGVSHTLNYDENLDVIMRVNVENLLDTDYLKGGGQSGTAVGEGRNLNASVMIRY</sequence>
<gene>
    <name evidence="19" type="ORF">K6Y31_00100</name>
</gene>
<dbReference type="Pfam" id="PF00593">
    <property type="entry name" value="TonB_dep_Rec_b-barrel"/>
    <property type="match status" value="1"/>
</dbReference>
<keyword evidence="6 14" id="KW-0812">Transmembrane</keyword>
<dbReference type="InterPro" id="IPR036942">
    <property type="entry name" value="Beta-barrel_TonB_sf"/>
</dbReference>
<evidence type="ECO:0000256" key="12">
    <source>
        <dbReference type="ARBA" id="ARBA00023170"/>
    </source>
</evidence>
<dbReference type="PROSITE" id="PS52016">
    <property type="entry name" value="TONB_DEPENDENT_REC_3"/>
    <property type="match status" value="1"/>
</dbReference>
<keyword evidence="10 15" id="KW-0798">TonB box</keyword>
<keyword evidence="4 14" id="KW-1134">Transmembrane beta strand</keyword>
<evidence type="ECO:0000256" key="5">
    <source>
        <dbReference type="ARBA" id="ARBA00022496"/>
    </source>
</evidence>
<name>A0ABS8W2Q0_9GAMM</name>
<dbReference type="PANTHER" id="PTHR32552:SF68">
    <property type="entry name" value="FERRICHROME OUTER MEMBRANE TRANSPORTER_PHAGE RECEPTOR"/>
    <property type="match status" value="1"/>
</dbReference>
<dbReference type="Gene3D" id="2.40.170.20">
    <property type="entry name" value="TonB-dependent receptor, beta-barrel domain"/>
    <property type="match status" value="1"/>
</dbReference>
<evidence type="ECO:0000256" key="4">
    <source>
        <dbReference type="ARBA" id="ARBA00022452"/>
    </source>
</evidence>
<dbReference type="NCBIfam" id="TIGR01783">
    <property type="entry name" value="TonB-siderophor"/>
    <property type="match status" value="1"/>
</dbReference>